<feature type="region of interest" description="Disordered" evidence="1">
    <location>
        <begin position="87"/>
        <end position="117"/>
    </location>
</feature>
<dbReference type="InterPro" id="IPR006119">
    <property type="entry name" value="Resolv_N"/>
</dbReference>
<dbReference type="RefSeq" id="WP_381194652.1">
    <property type="nucleotide sequence ID" value="NZ_JBHSFE010000010.1"/>
</dbReference>
<evidence type="ECO:0000313" key="3">
    <source>
        <dbReference type="EMBL" id="MFC4608767.1"/>
    </source>
</evidence>
<keyword evidence="4" id="KW-1185">Reference proteome</keyword>
<evidence type="ECO:0000313" key="4">
    <source>
        <dbReference type="Proteomes" id="UP001595993"/>
    </source>
</evidence>
<dbReference type="EMBL" id="JBHSFE010000010">
    <property type="protein sequence ID" value="MFC4608767.1"/>
    <property type="molecule type" value="Genomic_DNA"/>
</dbReference>
<dbReference type="Pfam" id="PF00239">
    <property type="entry name" value="Resolvase"/>
    <property type="match status" value="1"/>
</dbReference>
<dbReference type="Proteomes" id="UP001595993">
    <property type="component" value="Unassembled WGS sequence"/>
</dbReference>
<sequence length="117" mass="12633">MTHRRPVDGPARPLHPGPDRDRVLLAQSRHRLHLALLGAQHHHTGRRLVFHVFAALAEFIRELIVEGTNDGLDAARARGARLREVDGPGRGVHITDDAAGPGSGGTLAPQCVPLHQP</sequence>
<evidence type="ECO:0000259" key="2">
    <source>
        <dbReference type="Pfam" id="PF00239"/>
    </source>
</evidence>
<accession>A0ABV9G754</accession>
<proteinExistence type="predicted"/>
<reference evidence="4" key="1">
    <citation type="journal article" date="2019" name="Int. J. Syst. Evol. Microbiol.">
        <title>The Global Catalogue of Microorganisms (GCM) 10K type strain sequencing project: providing services to taxonomists for standard genome sequencing and annotation.</title>
        <authorList>
            <consortium name="The Broad Institute Genomics Platform"/>
            <consortium name="The Broad Institute Genome Sequencing Center for Infectious Disease"/>
            <person name="Wu L."/>
            <person name="Ma J."/>
        </authorList>
    </citation>
    <scope>NUCLEOTIDE SEQUENCE [LARGE SCALE GENOMIC DNA]</scope>
    <source>
        <strain evidence="4">CGMCC 4.7139</strain>
    </source>
</reference>
<gene>
    <name evidence="3" type="ORF">ACFO9E_13185</name>
</gene>
<evidence type="ECO:0000256" key="1">
    <source>
        <dbReference type="SAM" id="MobiDB-lite"/>
    </source>
</evidence>
<dbReference type="SUPFAM" id="SSF53041">
    <property type="entry name" value="Resolvase-like"/>
    <property type="match status" value="1"/>
</dbReference>
<dbReference type="InterPro" id="IPR036162">
    <property type="entry name" value="Resolvase-like_N_sf"/>
</dbReference>
<organism evidence="3 4">
    <name type="scientific">Streptomyces maoxianensis</name>
    <dbReference type="NCBI Taxonomy" id="1459942"/>
    <lineage>
        <taxon>Bacteria</taxon>
        <taxon>Bacillati</taxon>
        <taxon>Actinomycetota</taxon>
        <taxon>Actinomycetes</taxon>
        <taxon>Kitasatosporales</taxon>
        <taxon>Streptomycetaceae</taxon>
        <taxon>Streptomyces</taxon>
    </lineage>
</organism>
<feature type="region of interest" description="Disordered" evidence="1">
    <location>
        <begin position="1"/>
        <end position="20"/>
    </location>
</feature>
<name>A0ABV9G754_9ACTN</name>
<comment type="caution">
    <text evidence="3">The sequence shown here is derived from an EMBL/GenBank/DDBJ whole genome shotgun (WGS) entry which is preliminary data.</text>
</comment>
<feature type="domain" description="Resolvase/invertase-type recombinase catalytic" evidence="2">
    <location>
        <begin position="40"/>
        <end position="80"/>
    </location>
</feature>
<protein>
    <submittedName>
        <fullName evidence="3">Recombinase family protein</fullName>
    </submittedName>
</protein>